<dbReference type="PROSITE" id="PS50294">
    <property type="entry name" value="WD_REPEATS_REGION"/>
    <property type="match status" value="3"/>
</dbReference>
<dbReference type="PRINTS" id="PR00320">
    <property type="entry name" value="GPROTEINBRPT"/>
</dbReference>
<feature type="repeat" description="WD" evidence="5">
    <location>
        <begin position="809"/>
        <end position="841"/>
    </location>
</feature>
<feature type="repeat" description="WD" evidence="5">
    <location>
        <begin position="211"/>
        <end position="253"/>
    </location>
</feature>
<dbReference type="InterPro" id="IPR036322">
    <property type="entry name" value="WD40_repeat_dom_sf"/>
</dbReference>
<dbReference type="GeneID" id="25271151"/>
<dbReference type="Pfam" id="PF00400">
    <property type="entry name" value="WD40"/>
    <property type="match status" value="4"/>
</dbReference>
<dbReference type="PANTHER" id="PTHR46202">
    <property type="entry name" value="DNA EXCISION REPAIR PROTEIN ERCC-8"/>
    <property type="match status" value="1"/>
</dbReference>
<gene>
    <name evidence="7" type="ORF">EAH_00030810</name>
</gene>
<dbReference type="SMART" id="SM00320">
    <property type="entry name" value="WD40"/>
    <property type="match status" value="5"/>
</dbReference>
<dbReference type="OMA" id="RKWDIRR"/>
<keyword evidence="4" id="KW-0234">DNA repair</keyword>
<dbReference type="OrthoDB" id="538223at2759"/>
<evidence type="ECO:0000256" key="3">
    <source>
        <dbReference type="ARBA" id="ARBA00022763"/>
    </source>
</evidence>
<feature type="repeat" description="WD" evidence="5">
    <location>
        <begin position="99"/>
        <end position="141"/>
    </location>
</feature>
<dbReference type="InterPro" id="IPR015943">
    <property type="entry name" value="WD40/YVTN_repeat-like_dom_sf"/>
</dbReference>
<dbReference type="GO" id="GO:0043161">
    <property type="term" value="P:proteasome-mediated ubiquitin-dependent protein catabolic process"/>
    <property type="evidence" value="ECO:0007669"/>
    <property type="project" value="TreeGrafter"/>
</dbReference>
<dbReference type="InterPro" id="IPR020472">
    <property type="entry name" value="WD40_PAC1"/>
</dbReference>
<name>U6GRF5_EIMAC</name>
<dbReference type="GO" id="GO:0006283">
    <property type="term" value="P:transcription-coupled nucleotide-excision repair"/>
    <property type="evidence" value="ECO:0007669"/>
    <property type="project" value="InterPro"/>
</dbReference>
<dbReference type="InterPro" id="IPR042238">
    <property type="entry name" value="Rad28/ERCC8/Ckn1/ATCSA-1"/>
</dbReference>
<keyword evidence="2" id="KW-0677">Repeat</keyword>
<evidence type="ECO:0000256" key="6">
    <source>
        <dbReference type="SAM" id="MobiDB-lite"/>
    </source>
</evidence>
<dbReference type="GO" id="GO:0000209">
    <property type="term" value="P:protein polyubiquitination"/>
    <property type="evidence" value="ECO:0007669"/>
    <property type="project" value="TreeGrafter"/>
</dbReference>
<dbReference type="Gene3D" id="2.130.10.10">
    <property type="entry name" value="YVTN repeat-like/Quinoprotein amine dehydrogenase"/>
    <property type="match status" value="3"/>
</dbReference>
<dbReference type="SUPFAM" id="SSF50978">
    <property type="entry name" value="WD40 repeat-like"/>
    <property type="match status" value="1"/>
</dbReference>
<protein>
    <submittedName>
        <fullName evidence="7">WD domain, G-beta repeat-containing protein, putative</fullName>
    </submittedName>
</protein>
<dbReference type="PROSITE" id="PS50082">
    <property type="entry name" value="WD_REPEATS_2"/>
    <property type="match status" value="4"/>
</dbReference>
<evidence type="ECO:0000256" key="2">
    <source>
        <dbReference type="ARBA" id="ARBA00022737"/>
    </source>
</evidence>
<evidence type="ECO:0000256" key="5">
    <source>
        <dbReference type="PROSITE-ProRule" id="PRU00221"/>
    </source>
</evidence>
<reference evidence="7" key="2">
    <citation type="submission" date="2013-10" db="EMBL/GenBank/DDBJ databases">
        <authorList>
            <person name="Aslett M."/>
        </authorList>
    </citation>
    <scope>NUCLEOTIDE SEQUENCE</scope>
    <source>
        <strain evidence="7">Houghton</strain>
    </source>
</reference>
<dbReference type="InterPro" id="IPR001680">
    <property type="entry name" value="WD40_rpt"/>
</dbReference>
<keyword evidence="1 5" id="KW-0853">WD repeat</keyword>
<dbReference type="GO" id="GO:0000109">
    <property type="term" value="C:nucleotide-excision repair complex"/>
    <property type="evidence" value="ECO:0007669"/>
    <property type="project" value="TreeGrafter"/>
</dbReference>
<sequence>MWKPQLRYLLSSSRDGSIALYDLEADACWNLNGGFGPEPKAYPIGYVQRRPDRPPKRNLLPLRFQPAVVRGIVRRQTIRNDAGSIATSSEDFSSSKRAQAGHSRSVTSVEFMPGDNGLFVSTGLDKLLKIWDTQAWECVRDIAVESPILCCAFDRVGLQSKTAFISGARLSMGPVEHSSDHHPAHLALAAGCQDGSVRIFDMRCGIAQQTLLGHKGAVLSVSWDMLTPYQLFSGSFDKSIRKWDIRRSDACVVIFDKGKPDLDFFRNRCSQSAAFRQLLYTYDVVGGSCSSSLSLPHETPKPPPFMRFGHSDVKDRVAALDVVSQSAADAAFTQEPFFSILNSSSVGSAFSMVTSGTRHNKTPSLQIPNFPKKRTRYLADATISLGGEVKRTRLDEQRQQQCTQSSNETTPLRGPLSGQHPDFLTPQYQQSLEVMGCGMQVRGTGIPAAALESDICGDEPVSGLSSVGHMACDEAPNTRAGLQKHILRTSDNIGNTNSKRWLHSASTIPSPKSRLSNSAPRIHVHSESRSFSPQVPILQERADATPIQKQQRNRRGEAWKTRQGVCNPDSESQPYSGGNCALNTREARHAVGNPAYLPDLLCFERNKHGIFGASGVSCSDGQSVSAASTQGQLLCGFGRPQRSASTFREDTLGLLSGLDDRRTDLEFPFQRDGCTVSRVQCHSVRSEVSAHEGAVTGLVPSPDGLYLVSSGSDGLIRLWNAVSGNHCFVHMIMSIPRENPVHTSAQEPGRSRMSHTSAKIEKRMTTNRTDSIWGVQAAISKNGEYLIHGRGRVLCTFDIMSGAELQITAPGHTDDIVCVTWNEEKNEAYSGALDGSVLIYDAMCGYTSEDVEDVEEARVVNVTPLEAL</sequence>
<accession>U6GRF5</accession>
<evidence type="ECO:0000313" key="7">
    <source>
        <dbReference type="EMBL" id="CDI82836.1"/>
    </source>
</evidence>
<dbReference type="AlphaFoldDB" id="U6GRF5"/>
<dbReference type="GO" id="GO:0031464">
    <property type="term" value="C:Cul4A-RING E3 ubiquitin ligase complex"/>
    <property type="evidence" value="ECO:0007669"/>
    <property type="project" value="TreeGrafter"/>
</dbReference>
<dbReference type="Proteomes" id="UP000018050">
    <property type="component" value="Unassembled WGS sequence"/>
</dbReference>
<dbReference type="RefSeq" id="XP_013247922.1">
    <property type="nucleotide sequence ID" value="XM_013392468.1"/>
</dbReference>
<feature type="region of interest" description="Disordered" evidence="6">
    <location>
        <begin position="546"/>
        <end position="577"/>
    </location>
</feature>
<keyword evidence="3" id="KW-0227">DNA damage</keyword>
<evidence type="ECO:0000313" key="8">
    <source>
        <dbReference type="Proteomes" id="UP000018050"/>
    </source>
</evidence>
<feature type="region of interest" description="Disordered" evidence="6">
    <location>
        <begin position="394"/>
        <end position="423"/>
    </location>
</feature>
<proteinExistence type="predicted"/>
<keyword evidence="8" id="KW-1185">Reference proteome</keyword>
<organism evidence="7 8">
    <name type="scientific">Eimeria acervulina</name>
    <name type="common">Coccidian parasite</name>
    <dbReference type="NCBI Taxonomy" id="5801"/>
    <lineage>
        <taxon>Eukaryota</taxon>
        <taxon>Sar</taxon>
        <taxon>Alveolata</taxon>
        <taxon>Apicomplexa</taxon>
        <taxon>Conoidasida</taxon>
        <taxon>Coccidia</taxon>
        <taxon>Eucoccidiorida</taxon>
        <taxon>Eimeriorina</taxon>
        <taxon>Eimeriidae</taxon>
        <taxon>Eimeria</taxon>
    </lineage>
</organism>
<dbReference type="PANTHER" id="PTHR46202:SF1">
    <property type="entry name" value="DNA EXCISION REPAIR PROTEIN ERCC-8"/>
    <property type="match status" value="1"/>
</dbReference>
<dbReference type="VEuPathDB" id="ToxoDB:EAH_00030810"/>
<feature type="compositionally biased region" description="Polar residues" evidence="6">
    <location>
        <begin position="399"/>
        <end position="410"/>
    </location>
</feature>
<evidence type="ECO:0000256" key="1">
    <source>
        <dbReference type="ARBA" id="ARBA00022574"/>
    </source>
</evidence>
<dbReference type="EMBL" id="HG672802">
    <property type="protein sequence ID" value="CDI82836.1"/>
    <property type="molecule type" value="Genomic_DNA"/>
</dbReference>
<feature type="repeat" description="WD" evidence="5">
    <location>
        <begin position="688"/>
        <end position="720"/>
    </location>
</feature>
<reference evidence="7" key="1">
    <citation type="submission" date="2013-10" db="EMBL/GenBank/DDBJ databases">
        <title>Genomic analysis of the causative agents of coccidiosis in chickens.</title>
        <authorList>
            <person name="Reid A.J."/>
            <person name="Blake D."/>
            <person name="Billington K."/>
            <person name="Browne H."/>
            <person name="Dunn M."/>
            <person name="Hung S."/>
            <person name="Kawahara F."/>
            <person name="Miranda-Saavedra D."/>
            <person name="Mourier T."/>
            <person name="Nagra H."/>
            <person name="Otto T.D."/>
            <person name="Rawlings N."/>
            <person name="Sanchez A."/>
            <person name="Sanders M."/>
            <person name="Subramaniam C."/>
            <person name="Tay Y."/>
            <person name="Dear P."/>
            <person name="Doerig C."/>
            <person name="Gruber A."/>
            <person name="Parkinson J."/>
            <person name="Shirley M."/>
            <person name="Wan K.L."/>
            <person name="Berriman M."/>
            <person name="Tomley F."/>
            <person name="Pain A."/>
        </authorList>
    </citation>
    <scope>NUCLEOTIDE SEQUENCE</scope>
    <source>
        <strain evidence="7">Houghton</strain>
    </source>
</reference>
<evidence type="ECO:0000256" key="4">
    <source>
        <dbReference type="ARBA" id="ARBA00023204"/>
    </source>
</evidence>